<protein>
    <submittedName>
        <fullName evidence="2">YbaY family lipoprotein</fullName>
    </submittedName>
</protein>
<dbReference type="Proteomes" id="UP001501600">
    <property type="component" value="Unassembled WGS sequence"/>
</dbReference>
<dbReference type="PANTHER" id="PTHR38013">
    <property type="entry name" value="GLYCOPROTEIN/POLYSACCHARIDE METABOLISM"/>
    <property type="match status" value="1"/>
</dbReference>
<accession>A0ABP9SAK9</accession>
<keyword evidence="3" id="KW-1185">Reference proteome</keyword>
<gene>
    <name evidence="2" type="ORF">GCM10025772_23880</name>
</gene>
<feature type="chain" id="PRO_5045044199" evidence="1">
    <location>
        <begin position="21"/>
        <end position="129"/>
    </location>
</feature>
<evidence type="ECO:0000313" key="3">
    <source>
        <dbReference type="Proteomes" id="UP001501600"/>
    </source>
</evidence>
<dbReference type="PROSITE" id="PS51257">
    <property type="entry name" value="PROKAR_LIPOPROTEIN"/>
    <property type="match status" value="1"/>
</dbReference>
<keyword evidence="2" id="KW-0449">Lipoprotein</keyword>
<evidence type="ECO:0000256" key="1">
    <source>
        <dbReference type="SAM" id="SignalP"/>
    </source>
</evidence>
<feature type="signal peptide" evidence="1">
    <location>
        <begin position="1"/>
        <end position="20"/>
    </location>
</feature>
<dbReference type="InterPro" id="IPR053196">
    <property type="entry name" value="Lipoprotein_YbaY-like"/>
</dbReference>
<evidence type="ECO:0000313" key="2">
    <source>
        <dbReference type="EMBL" id="GAA5193259.1"/>
    </source>
</evidence>
<comment type="caution">
    <text evidence="2">The sequence shown here is derived from an EMBL/GenBank/DDBJ whole genome shotgun (WGS) entry which is preliminary data.</text>
</comment>
<dbReference type="EMBL" id="BAABLF010000022">
    <property type="protein sequence ID" value="GAA5193259.1"/>
    <property type="molecule type" value="Genomic_DNA"/>
</dbReference>
<dbReference type="RefSeq" id="WP_345317318.1">
    <property type="nucleotide sequence ID" value="NZ_BAABLF010000022.1"/>
</dbReference>
<dbReference type="InterPro" id="IPR039366">
    <property type="entry name" value="Pilotin"/>
</dbReference>
<proteinExistence type="predicted"/>
<keyword evidence="1" id="KW-0732">Signal</keyword>
<dbReference type="PANTHER" id="PTHR38013:SF1">
    <property type="entry name" value="GLYCOPROTEIN_POLYSACCHARIDE METABOLISM"/>
    <property type="match status" value="1"/>
</dbReference>
<name>A0ABP9SAK9_9GAMM</name>
<organism evidence="2 3">
    <name type="scientific">Ferrimonas gelatinilytica</name>
    <dbReference type="NCBI Taxonomy" id="1255257"/>
    <lineage>
        <taxon>Bacteria</taxon>
        <taxon>Pseudomonadati</taxon>
        <taxon>Pseudomonadota</taxon>
        <taxon>Gammaproteobacteria</taxon>
        <taxon>Alteromonadales</taxon>
        <taxon>Ferrimonadaceae</taxon>
        <taxon>Ferrimonas</taxon>
    </lineage>
</organism>
<dbReference type="Pfam" id="PF09619">
    <property type="entry name" value="YscW"/>
    <property type="match status" value="1"/>
</dbReference>
<sequence>MYKYLVMMLMTLALSGCVTVKEPQEQFVRISGVVTFKEATLLPANSSILVAVIDADSPGVVLEQREYQVAKLPVPFFFTVPEEMVDNKANYVVWAAVRVQDKILLRTQKSYPVINNGVFNTTVLVEPVR</sequence>
<reference evidence="3" key="1">
    <citation type="journal article" date="2019" name="Int. J. Syst. Evol. Microbiol.">
        <title>The Global Catalogue of Microorganisms (GCM) 10K type strain sequencing project: providing services to taxonomists for standard genome sequencing and annotation.</title>
        <authorList>
            <consortium name="The Broad Institute Genomics Platform"/>
            <consortium name="The Broad Institute Genome Sequencing Center for Infectious Disease"/>
            <person name="Wu L."/>
            <person name="Ma J."/>
        </authorList>
    </citation>
    <scope>NUCLEOTIDE SEQUENCE [LARGE SCALE GENOMIC DNA]</scope>
    <source>
        <strain evidence="3">JCM 18720</strain>
    </source>
</reference>